<name>A0A2W7NGA6_9RHOB</name>
<accession>A0A2W7NGA6</accession>
<organism evidence="1 2">
    <name type="scientific">Palleronia aestuarii</name>
    <dbReference type="NCBI Taxonomy" id="568105"/>
    <lineage>
        <taxon>Bacteria</taxon>
        <taxon>Pseudomonadati</taxon>
        <taxon>Pseudomonadota</taxon>
        <taxon>Alphaproteobacteria</taxon>
        <taxon>Rhodobacterales</taxon>
        <taxon>Roseobacteraceae</taxon>
        <taxon>Palleronia</taxon>
    </lineage>
</organism>
<sequence length="59" mass="6692">MLGKRPLGELLRIGTTLLLEFGGLFGQRLLADRLHCRMQRFGKCVGCRPPIDQRARRAV</sequence>
<comment type="caution">
    <text evidence="1">The sequence shown here is derived from an EMBL/GenBank/DDBJ whole genome shotgun (WGS) entry which is preliminary data.</text>
</comment>
<keyword evidence="2" id="KW-1185">Reference proteome</keyword>
<dbReference type="Proteomes" id="UP000248916">
    <property type="component" value="Unassembled WGS sequence"/>
</dbReference>
<protein>
    <submittedName>
        <fullName evidence="1">Uncharacterized protein</fullName>
    </submittedName>
</protein>
<dbReference type="EMBL" id="QKZL01000049">
    <property type="protein sequence ID" value="PZX10312.1"/>
    <property type="molecule type" value="Genomic_DNA"/>
</dbReference>
<gene>
    <name evidence="1" type="ORF">LX81_04265</name>
</gene>
<proteinExistence type="predicted"/>
<evidence type="ECO:0000313" key="2">
    <source>
        <dbReference type="Proteomes" id="UP000248916"/>
    </source>
</evidence>
<evidence type="ECO:0000313" key="1">
    <source>
        <dbReference type="EMBL" id="PZX10312.1"/>
    </source>
</evidence>
<reference evidence="1 2" key="1">
    <citation type="submission" date="2018-06" db="EMBL/GenBank/DDBJ databases">
        <title>Genomic Encyclopedia of Archaeal and Bacterial Type Strains, Phase II (KMG-II): from individual species to whole genera.</title>
        <authorList>
            <person name="Goeker M."/>
        </authorList>
    </citation>
    <scope>NUCLEOTIDE SEQUENCE [LARGE SCALE GENOMIC DNA]</scope>
    <source>
        <strain evidence="1 2">DSM 22009</strain>
    </source>
</reference>
<dbReference type="AlphaFoldDB" id="A0A2W7NGA6"/>